<sequence length="69" mass="7953">MVRYPAFNRFATGDMLYDWDILDVNHGRLQHAPDPERRKATTTFPVGVEQFQKVAKSTSELLEAWKSGQ</sequence>
<name>A0A0G4HHI9_9ALVE</name>
<gene>
    <name evidence="1" type="ORF">Cvel_27653</name>
</gene>
<proteinExistence type="predicted"/>
<dbReference type="AlphaFoldDB" id="A0A0G4HHI9"/>
<dbReference type="VEuPathDB" id="CryptoDB:Cvel_27653"/>
<organism evidence="1">
    <name type="scientific">Chromera velia CCMP2878</name>
    <dbReference type="NCBI Taxonomy" id="1169474"/>
    <lineage>
        <taxon>Eukaryota</taxon>
        <taxon>Sar</taxon>
        <taxon>Alveolata</taxon>
        <taxon>Colpodellida</taxon>
        <taxon>Chromeraceae</taxon>
        <taxon>Chromera</taxon>
    </lineage>
</organism>
<accession>A0A0G4HHI9</accession>
<dbReference type="EMBL" id="CDMZ01002718">
    <property type="protein sequence ID" value="CEM43575.1"/>
    <property type="molecule type" value="Genomic_DNA"/>
</dbReference>
<protein>
    <submittedName>
        <fullName evidence="1">Uncharacterized protein</fullName>
    </submittedName>
</protein>
<evidence type="ECO:0000313" key="1">
    <source>
        <dbReference type="EMBL" id="CEM43575.1"/>
    </source>
</evidence>
<reference evidence="1" key="1">
    <citation type="submission" date="2014-11" db="EMBL/GenBank/DDBJ databases">
        <authorList>
            <person name="Otto D Thomas"/>
            <person name="Naeem Raeece"/>
        </authorList>
    </citation>
    <scope>NUCLEOTIDE SEQUENCE</scope>
</reference>